<feature type="non-terminal residue" evidence="2">
    <location>
        <position position="102"/>
    </location>
</feature>
<organism evidence="2 3">
    <name type="scientific">Dreissena polymorpha</name>
    <name type="common">Zebra mussel</name>
    <name type="synonym">Mytilus polymorpha</name>
    <dbReference type="NCBI Taxonomy" id="45954"/>
    <lineage>
        <taxon>Eukaryota</taxon>
        <taxon>Metazoa</taxon>
        <taxon>Spiralia</taxon>
        <taxon>Lophotrochozoa</taxon>
        <taxon>Mollusca</taxon>
        <taxon>Bivalvia</taxon>
        <taxon>Autobranchia</taxon>
        <taxon>Heteroconchia</taxon>
        <taxon>Euheterodonta</taxon>
        <taxon>Imparidentia</taxon>
        <taxon>Neoheterodontei</taxon>
        <taxon>Myida</taxon>
        <taxon>Dreissenoidea</taxon>
        <taxon>Dreissenidae</taxon>
        <taxon>Dreissena</taxon>
    </lineage>
</organism>
<evidence type="ECO:0000313" key="3">
    <source>
        <dbReference type="Proteomes" id="UP000828390"/>
    </source>
</evidence>
<proteinExistence type="predicted"/>
<dbReference type="EMBL" id="JAIWYP010000014">
    <property type="protein sequence ID" value="KAH3712074.1"/>
    <property type="molecule type" value="Genomic_DNA"/>
</dbReference>
<keyword evidence="1" id="KW-0472">Membrane</keyword>
<keyword evidence="3" id="KW-1185">Reference proteome</keyword>
<reference evidence="2" key="1">
    <citation type="journal article" date="2019" name="bioRxiv">
        <title>The Genome of the Zebra Mussel, Dreissena polymorpha: A Resource for Invasive Species Research.</title>
        <authorList>
            <person name="McCartney M.A."/>
            <person name="Auch B."/>
            <person name="Kono T."/>
            <person name="Mallez S."/>
            <person name="Zhang Y."/>
            <person name="Obille A."/>
            <person name="Becker A."/>
            <person name="Abrahante J.E."/>
            <person name="Garbe J."/>
            <person name="Badalamenti J.P."/>
            <person name="Herman A."/>
            <person name="Mangelson H."/>
            <person name="Liachko I."/>
            <person name="Sullivan S."/>
            <person name="Sone E.D."/>
            <person name="Koren S."/>
            <person name="Silverstein K.A.T."/>
            <person name="Beckman K.B."/>
            <person name="Gohl D.M."/>
        </authorList>
    </citation>
    <scope>NUCLEOTIDE SEQUENCE</scope>
    <source>
        <strain evidence="2">Duluth1</strain>
        <tissue evidence="2">Whole animal</tissue>
    </source>
</reference>
<protein>
    <submittedName>
        <fullName evidence="2">Uncharacterized protein</fullName>
    </submittedName>
</protein>
<sequence>SRDLKEEVFCPAIMDAASPAKQNAQESSSSIGVIVGVTVAILVVVAAVIVAVVIWKKKANNVKPQVRLFTVKDAGAPRQAIGEMQQPRPFTQTYVMCLALLM</sequence>
<gene>
    <name evidence="2" type="ORF">DPMN_071752</name>
</gene>
<accession>A0A9D3Z549</accession>
<keyword evidence="1" id="KW-1133">Transmembrane helix</keyword>
<evidence type="ECO:0000313" key="2">
    <source>
        <dbReference type="EMBL" id="KAH3712074.1"/>
    </source>
</evidence>
<dbReference type="AlphaFoldDB" id="A0A9D3Z549"/>
<comment type="caution">
    <text evidence="2">The sequence shown here is derived from an EMBL/GenBank/DDBJ whole genome shotgun (WGS) entry which is preliminary data.</text>
</comment>
<reference evidence="2" key="2">
    <citation type="submission" date="2020-11" db="EMBL/GenBank/DDBJ databases">
        <authorList>
            <person name="McCartney M.A."/>
            <person name="Auch B."/>
            <person name="Kono T."/>
            <person name="Mallez S."/>
            <person name="Becker A."/>
            <person name="Gohl D.M."/>
            <person name="Silverstein K.A.T."/>
            <person name="Koren S."/>
            <person name="Bechman K.B."/>
            <person name="Herman A."/>
            <person name="Abrahante J.E."/>
            <person name="Garbe J."/>
        </authorList>
    </citation>
    <scope>NUCLEOTIDE SEQUENCE</scope>
    <source>
        <strain evidence="2">Duluth1</strain>
        <tissue evidence="2">Whole animal</tissue>
    </source>
</reference>
<keyword evidence="1" id="KW-0812">Transmembrane</keyword>
<name>A0A9D3Z549_DREPO</name>
<feature type="transmembrane region" description="Helical" evidence="1">
    <location>
        <begin position="31"/>
        <end position="55"/>
    </location>
</feature>
<dbReference type="Proteomes" id="UP000828390">
    <property type="component" value="Unassembled WGS sequence"/>
</dbReference>
<evidence type="ECO:0000256" key="1">
    <source>
        <dbReference type="SAM" id="Phobius"/>
    </source>
</evidence>